<evidence type="ECO:0000256" key="2">
    <source>
        <dbReference type="ARBA" id="ARBA00022679"/>
    </source>
</evidence>
<proteinExistence type="predicted"/>
<dbReference type="SUPFAM" id="SSF53955">
    <property type="entry name" value="Lysozyme-like"/>
    <property type="match status" value="1"/>
</dbReference>
<dbReference type="Gene3D" id="1.10.3810.10">
    <property type="entry name" value="Biosynthetic peptidoglycan transglycosylase-like"/>
    <property type="match status" value="1"/>
</dbReference>
<dbReference type="InterPro" id="IPR001264">
    <property type="entry name" value="Glyco_trans_51"/>
</dbReference>
<comment type="caution">
    <text evidence="4">The sequence shown here is derived from an EMBL/GenBank/DDBJ whole genome shotgun (WGS) entry which is preliminary data.</text>
</comment>
<evidence type="ECO:0000259" key="3">
    <source>
        <dbReference type="Pfam" id="PF00912"/>
    </source>
</evidence>
<dbReference type="Proteomes" id="UP001501169">
    <property type="component" value="Unassembled WGS sequence"/>
</dbReference>
<evidence type="ECO:0000256" key="1">
    <source>
        <dbReference type="ARBA" id="ARBA00004752"/>
    </source>
</evidence>
<name>A0ABP3NGZ3_9GAMM</name>
<accession>A0ABP3NGZ3</accession>
<gene>
    <name evidence="4" type="ORF">GCM10009098_09950</name>
</gene>
<dbReference type="EMBL" id="BAAAEO010000002">
    <property type="protein sequence ID" value="GAA0544436.1"/>
    <property type="molecule type" value="Genomic_DNA"/>
</dbReference>
<feature type="domain" description="Glycosyl transferase family 51" evidence="3">
    <location>
        <begin position="27"/>
        <end position="123"/>
    </location>
</feature>
<comment type="pathway">
    <text evidence="1">Cell wall biogenesis; peptidoglycan biosynthesis.</text>
</comment>
<dbReference type="InterPro" id="IPR050396">
    <property type="entry name" value="Glycosyltr_51/Transpeptidase"/>
</dbReference>
<dbReference type="PANTHER" id="PTHR32282:SF33">
    <property type="entry name" value="PEPTIDOGLYCAN GLYCOSYLTRANSFERASE"/>
    <property type="match status" value="1"/>
</dbReference>
<organism evidence="4 5">
    <name type="scientific">Rheinheimera aquimaris</name>
    <dbReference type="NCBI Taxonomy" id="412437"/>
    <lineage>
        <taxon>Bacteria</taxon>
        <taxon>Pseudomonadati</taxon>
        <taxon>Pseudomonadota</taxon>
        <taxon>Gammaproteobacteria</taxon>
        <taxon>Chromatiales</taxon>
        <taxon>Chromatiaceae</taxon>
        <taxon>Rheinheimera</taxon>
    </lineage>
</organism>
<protein>
    <recommendedName>
        <fullName evidence="3">Glycosyl transferase family 51 domain-containing protein</fullName>
    </recommendedName>
</protein>
<dbReference type="InterPro" id="IPR036950">
    <property type="entry name" value="PBP_transglycosylase"/>
</dbReference>
<reference evidence="5" key="1">
    <citation type="journal article" date="2019" name="Int. J. Syst. Evol. Microbiol.">
        <title>The Global Catalogue of Microorganisms (GCM) 10K type strain sequencing project: providing services to taxonomists for standard genome sequencing and annotation.</title>
        <authorList>
            <consortium name="The Broad Institute Genomics Platform"/>
            <consortium name="The Broad Institute Genome Sequencing Center for Infectious Disease"/>
            <person name="Wu L."/>
            <person name="Ma J."/>
        </authorList>
    </citation>
    <scope>NUCLEOTIDE SEQUENCE [LARGE SCALE GENOMIC DNA]</scope>
    <source>
        <strain evidence="5">JCM 14331</strain>
    </source>
</reference>
<keyword evidence="2" id="KW-0808">Transferase</keyword>
<dbReference type="Pfam" id="PF00912">
    <property type="entry name" value="Transgly"/>
    <property type="match status" value="1"/>
</dbReference>
<evidence type="ECO:0000313" key="5">
    <source>
        <dbReference type="Proteomes" id="UP001501169"/>
    </source>
</evidence>
<sequence>MDVRSRIRICLDKVDTISNSSLDSYVPYLVAAEDHRYFQHFGVDPIGVARAIFVKLSRGKIQGASTIEQQFVRVATEDYERSLKRKLREQVVAMMLSRKRTKLDIATAYLSIAHYGQGLNGLTGLTLVVGGNLKLASEADKISIVSRLKYPEPSLQSTAWMSKHMNRVKYIEDKLASVGHRKSEKFSH</sequence>
<keyword evidence="5" id="KW-1185">Reference proteome</keyword>
<evidence type="ECO:0000313" key="4">
    <source>
        <dbReference type="EMBL" id="GAA0544436.1"/>
    </source>
</evidence>
<dbReference type="InterPro" id="IPR023346">
    <property type="entry name" value="Lysozyme-like_dom_sf"/>
</dbReference>
<dbReference type="PANTHER" id="PTHR32282">
    <property type="entry name" value="BINDING PROTEIN TRANSPEPTIDASE, PUTATIVE-RELATED"/>
    <property type="match status" value="1"/>
</dbReference>